<protein>
    <submittedName>
        <fullName evidence="1">Uncharacterized protein</fullName>
    </submittedName>
</protein>
<reference evidence="1" key="1">
    <citation type="journal article" date="2019" name="bioRxiv">
        <title>The Genome of the Zebra Mussel, Dreissena polymorpha: A Resource for Invasive Species Research.</title>
        <authorList>
            <person name="McCartney M.A."/>
            <person name="Auch B."/>
            <person name="Kono T."/>
            <person name="Mallez S."/>
            <person name="Zhang Y."/>
            <person name="Obille A."/>
            <person name="Becker A."/>
            <person name="Abrahante J.E."/>
            <person name="Garbe J."/>
            <person name="Badalamenti J.P."/>
            <person name="Herman A."/>
            <person name="Mangelson H."/>
            <person name="Liachko I."/>
            <person name="Sullivan S."/>
            <person name="Sone E.D."/>
            <person name="Koren S."/>
            <person name="Silverstein K.A.T."/>
            <person name="Beckman K.B."/>
            <person name="Gohl D.M."/>
        </authorList>
    </citation>
    <scope>NUCLEOTIDE SEQUENCE</scope>
    <source>
        <strain evidence="1">Duluth1</strain>
        <tissue evidence="1">Whole animal</tissue>
    </source>
</reference>
<reference evidence="1" key="2">
    <citation type="submission" date="2020-11" db="EMBL/GenBank/DDBJ databases">
        <authorList>
            <person name="McCartney M.A."/>
            <person name="Auch B."/>
            <person name="Kono T."/>
            <person name="Mallez S."/>
            <person name="Becker A."/>
            <person name="Gohl D.M."/>
            <person name="Silverstein K.A.T."/>
            <person name="Koren S."/>
            <person name="Bechman K.B."/>
            <person name="Herman A."/>
            <person name="Abrahante J.E."/>
            <person name="Garbe J."/>
        </authorList>
    </citation>
    <scope>NUCLEOTIDE SEQUENCE</scope>
    <source>
        <strain evidence="1">Duluth1</strain>
        <tissue evidence="1">Whole animal</tissue>
    </source>
</reference>
<comment type="caution">
    <text evidence="1">The sequence shown here is derived from an EMBL/GenBank/DDBJ whole genome shotgun (WGS) entry which is preliminary data.</text>
</comment>
<evidence type="ECO:0000313" key="1">
    <source>
        <dbReference type="EMBL" id="KAH3798240.1"/>
    </source>
</evidence>
<dbReference type="Proteomes" id="UP000828390">
    <property type="component" value="Unassembled WGS sequence"/>
</dbReference>
<proteinExistence type="predicted"/>
<dbReference type="EMBL" id="JAIWYP010000007">
    <property type="protein sequence ID" value="KAH3798240.1"/>
    <property type="molecule type" value="Genomic_DNA"/>
</dbReference>
<keyword evidence="2" id="KW-1185">Reference proteome</keyword>
<dbReference type="AlphaFoldDB" id="A0A9D4FKR6"/>
<name>A0A9D4FKR6_DREPO</name>
<organism evidence="1 2">
    <name type="scientific">Dreissena polymorpha</name>
    <name type="common">Zebra mussel</name>
    <name type="synonym">Mytilus polymorpha</name>
    <dbReference type="NCBI Taxonomy" id="45954"/>
    <lineage>
        <taxon>Eukaryota</taxon>
        <taxon>Metazoa</taxon>
        <taxon>Spiralia</taxon>
        <taxon>Lophotrochozoa</taxon>
        <taxon>Mollusca</taxon>
        <taxon>Bivalvia</taxon>
        <taxon>Autobranchia</taxon>
        <taxon>Heteroconchia</taxon>
        <taxon>Euheterodonta</taxon>
        <taxon>Imparidentia</taxon>
        <taxon>Neoheterodontei</taxon>
        <taxon>Myida</taxon>
        <taxon>Dreissenoidea</taxon>
        <taxon>Dreissenidae</taxon>
        <taxon>Dreissena</taxon>
    </lineage>
</organism>
<accession>A0A9D4FKR6</accession>
<gene>
    <name evidence="1" type="ORF">DPMN_151836</name>
</gene>
<sequence length="75" mass="8072">MSSCADVFIELLSTKNGAVGAVVTGERKDFQMCAGSLSLAAEVNSRVFWSSNNMLEGVLADSDEDESRRGTLLRK</sequence>
<evidence type="ECO:0000313" key="2">
    <source>
        <dbReference type="Proteomes" id="UP000828390"/>
    </source>
</evidence>